<sequence length="283" mass="27431">MSVPVSPPALRRRVPSWVDFRFLLGLLLVVGSVLGGARLFAVADDTVRVWAVARDLGAGTVLSAGDLVGVRVRLPESSGLYLAADGAGPVGRPLARDVGAGELLPKAAVAGRTCGSEVSVPVSAEHAPATLRRGVRVDVFATPRGGETVRVLVSAAVQGVSRESGIAGGVALVLRVPDEVAAGVVRAVRTSEIDVVVVSGRGADLVCGAAPVVGSSSASVGGLPEGVPSEGGPSGGEPSGGEPSGGEPSGGEPSGVEPSGVQPSGGGPSGGGPVGGQSAGGGR</sequence>
<evidence type="ECO:0000313" key="5">
    <source>
        <dbReference type="Proteomes" id="UP000317982"/>
    </source>
</evidence>
<comment type="caution">
    <text evidence="4">The sequence shown here is derived from an EMBL/GenBank/DDBJ whole genome shotgun (WGS) entry which is preliminary data.</text>
</comment>
<proteinExistence type="predicted"/>
<evidence type="ECO:0000256" key="2">
    <source>
        <dbReference type="SAM" id="Phobius"/>
    </source>
</evidence>
<organism evidence="4 5">
    <name type="scientific">Cryptosporangium phraense</name>
    <dbReference type="NCBI Taxonomy" id="2593070"/>
    <lineage>
        <taxon>Bacteria</taxon>
        <taxon>Bacillati</taxon>
        <taxon>Actinomycetota</taxon>
        <taxon>Actinomycetes</taxon>
        <taxon>Cryptosporangiales</taxon>
        <taxon>Cryptosporangiaceae</taxon>
        <taxon>Cryptosporangium</taxon>
    </lineage>
</organism>
<dbReference type="Proteomes" id="UP000317982">
    <property type="component" value="Unassembled WGS sequence"/>
</dbReference>
<keyword evidence="2" id="KW-0472">Membrane</keyword>
<feature type="domain" description="SAF" evidence="3">
    <location>
        <begin position="47"/>
        <end position="110"/>
    </location>
</feature>
<keyword evidence="2" id="KW-1133">Transmembrane helix</keyword>
<dbReference type="CDD" id="cd11614">
    <property type="entry name" value="SAF_CpaB_FlgA_like"/>
    <property type="match status" value="1"/>
</dbReference>
<dbReference type="InParanoid" id="A0A545ANR4"/>
<keyword evidence="2" id="KW-0812">Transmembrane</keyword>
<dbReference type="SMART" id="SM00858">
    <property type="entry name" value="SAF"/>
    <property type="match status" value="1"/>
</dbReference>
<feature type="region of interest" description="Disordered" evidence="1">
    <location>
        <begin position="215"/>
        <end position="283"/>
    </location>
</feature>
<feature type="compositionally biased region" description="Low complexity" evidence="1">
    <location>
        <begin position="215"/>
        <end position="231"/>
    </location>
</feature>
<reference evidence="4 5" key="1">
    <citation type="submission" date="2019-07" db="EMBL/GenBank/DDBJ databases">
        <title>Cryptosporangium phraense sp. nov., isolated from plant litter.</title>
        <authorList>
            <person name="Suriyachadkun C."/>
        </authorList>
    </citation>
    <scope>NUCLEOTIDE SEQUENCE [LARGE SCALE GENOMIC DNA]</scope>
    <source>
        <strain evidence="4 5">A-T 5661</strain>
    </source>
</reference>
<dbReference type="InterPro" id="IPR013974">
    <property type="entry name" value="SAF"/>
</dbReference>
<name>A0A545ANR4_9ACTN</name>
<evidence type="ECO:0000313" key="4">
    <source>
        <dbReference type="EMBL" id="TQS42891.1"/>
    </source>
</evidence>
<evidence type="ECO:0000256" key="1">
    <source>
        <dbReference type="SAM" id="MobiDB-lite"/>
    </source>
</evidence>
<protein>
    <recommendedName>
        <fullName evidence="3">SAF domain-containing protein</fullName>
    </recommendedName>
</protein>
<dbReference type="RefSeq" id="WP_142706817.1">
    <property type="nucleotide sequence ID" value="NZ_VIRS01000016.1"/>
</dbReference>
<dbReference type="EMBL" id="VIRS01000016">
    <property type="protein sequence ID" value="TQS42891.1"/>
    <property type="molecule type" value="Genomic_DNA"/>
</dbReference>
<dbReference type="OrthoDB" id="5192391at2"/>
<keyword evidence="5" id="KW-1185">Reference proteome</keyword>
<gene>
    <name evidence="4" type="ORF">FL583_22885</name>
</gene>
<dbReference type="AlphaFoldDB" id="A0A545ANR4"/>
<feature type="compositionally biased region" description="Gly residues" evidence="1">
    <location>
        <begin position="263"/>
        <end position="283"/>
    </location>
</feature>
<evidence type="ECO:0000259" key="3">
    <source>
        <dbReference type="SMART" id="SM00858"/>
    </source>
</evidence>
<feature type="transmembrane region" description="Helical" evidence="2">
    <location>
        <begin position="20"/>
        <end position="41"/>
    </location>
</feature>
<accession>A0A545ANR4</accession>
<dbReference type="Pfam" id="PF08666">
    <property type="entry name" value="SAF"/>
    <property type="match status" value="1"/>
</dbReference>
<feature type="compositionally biased region" description="Gly residues" evidence="1">
    <location>
        <begin position="232"/>
        <end position="253"/>
    </location>
</feature>